<evidence type="ECO:0000259" key="12">
    <source>
        <dbReference type="Pfam" id="PF13880"/>
    </source>
</evidence>
<feature type="compositionally biased region" description="Basic residues" evidence="10">
    <location>
        <begin position="119"/>
        <end position="128"/>
    </location>
</feature>
<evidence type="ECO:0000256" key="7">
    <source>
        <dbReference type="ARBA" id="ARBA00023242"/>
    </source>
</evidence>
<evidence type="ECO:0000259" key="11">
    <source>
        <dbReference type="Pfam" id="PF13878"/>
    </source>
</evidence>
<proteinExistence type="inferred from homology"/>
<evidence type="ECO:0000256" key="4">
    <source>
        <dbReference type="ARBA" id="ARBA00022723"/>
    </source>
</evidence>
<sequence>MIKSFSPKRKENAIKRHTSEETGGIVKLLKTEENCTVSRARAALFQDNIYETKIKNFMLSTNSFYSKANTEAKYSYTFTSYVSSEQKPHRKSFSGQVHHSKQSMKRHTIGGVNGGVSHGIKKPKRKPNVHTMKNTVIDSAKNNTTGSTQNISNIQKDLSEVAKIQDTRTPVTVSIERSPTPEIDLTKRFFKLKGTSKRNDAATVTINNNVKLKVVSDSKVLPNQENFQSVSQTHKRPKLMDISFDTTDLTVDEPELEITIEKNKVANILKALEDDWADDDYDKMEKLTNRNFVHISPIKPVAILKDVIMFPATELSNTTSSMNIKDISTQLTFENISLDGNENNIKENEPKYYPLFYKDHFSNKIYEEIGKKSVHNTKNTINWQLSRKQIRNVNQYQLDAGQKNFGATQCTECGVVYQIGDPIDENAHLNYHNNRKSLKFSGWKTERVIMDDPLRISRVILVEPNDPKQCWNKIADVLAYVNRDLGLPDTKLSDFEHKKVYLYVRDKTVLGVLVAEHITTAHRMIPELLELDCCTAESTPAKCGIDIVWTDMNHRRQGIASKLLDTLRPHFLYGYVMSVDDIAFSIPSPSGKKFAENYTKTRNYKVYC</sequence>
<dbReference type="PANTHER" id="PTHR45884">
    <property type="entry name" value="N-ACETYLTRANSFERASE ECO"/>
    <property type="match status" value="1"/>
</dbReference>
<dbReference type="InterPro" id="IPR028009">
    <property type="entry name" value="ESCO_Acetyltransf_dom"/>
</dbReference>
<keyword evidence="3 13" id="KW-0808">Transferase</keyword>
<dbReference type="InterPro" id="IPR028005">
    <property type="entry name" value="AcTrfase_ESCO_Znf_dom"/>
</dbReference>
<dbReference type="GO" id="GO:0007064">
    <property type="term" value="P:mitotic sister chromatid cohesion"/>
    <property type="evidence" value="ECO:0007669"/>
    <property type="project" value="TreeGrafter"/>
</dbReference>
<organism evidence="13 14">
    <name type="scientific">Dufourea novaeangliae</name>
    <name type="common">Sweat bee</name>
    <dbReference type="NCBI Taxonomy" id="178035"/>
    <lineage>
        <taxon>Eukaryota</taxon>
        <taxon>Metazoa</taxon>
        <taxon>Ecdysozoa</taxon>
        <taxon>Arthropoda</taxon>
        <taxon>Hexapoda</taxon>
        <taxon>Insecta</taxon>
        <taxon>Pterygota</taxon>
        <taxon>Neoptera</taxon>
        <taxon>Endopterygota</taxon>
        <taxon>Hymenoptera</taxon>
        <taxon>Apocrita</taxon>
        <taxon>Aculeata</taxon>
        <taxon>Apoidea</taxon>
        <taxon>Anthophila</taxon>
        <taxon>Halictidae</taxon>
        <taxon>Rophitinae</taxon>
        <taxon>Dufourea</taxon>
    </lineage>
</organism>
<evidence type="ECO:0000256" key="3">
    <source>
        <dbReference type="ARBA" id="ARBA00022679"/>
    </source>
</evidence>
<feature type="domain" description="N-acetyltransferase ESCO zinc-finger" evidence="11">
    <location>
        <begin position="395"/>
        <end position="434"/>
    </location>
</feature>
<gene>
    <name evidence="13" type="ORF">WN55_05257</name>
</gene>
<keyword evidence="14" id="KW-1185">Reference proteome</keyword>
<dbReference type="OrthoDB" id="428854at2759"/>
<keyword evidence="5" id="KW-0863">Zinc-finger</keyword>
<protein>
    <submittedName>
        <fullName evidence="13">N-acetyltransferase ESCO1</fullName>
    </submittedName>
</protein>
<comment type="similarity">
    <text evidence="2">Belongs to the acetyltransferase family. ECO subfamily.</text>
</comment>
<evidence type="ECO:0000313" key="14">
    <source>
        <dbReference type="Proteomes" id="UP000076502"/>
    </source>
</evidence>
<evidence type="ECO:0000256" key="2">
    <source>
        <dbReference type="ARBA" id="ARBA00005816"/>
    </source>
</evidence>
<keyword evidence="6" id="KW-0862">Zinc</keyword>
<feature type="compositionally biased region" description="Basic residues" evidence="10">
    <location>
        <begin position="88"/>
        <end position="108"/>
    </location>
</feature>
<evidence type="ECO:0000256" key="1">
    <source>
        <dbReference type="ARBA" id="ARBA00004123"/>
    </source>
</evidence>
<dbReference type="Pfam" id="PF13878">
    <property type="entry name" value="zf-C2H2_3"/>
    <property type="match status" value="1"/>
</dbReference>
<accession>A0A154PQS9</accession>
<dbReference type="GO" id="GO:0008270">
    <property type="term" value="F:zinc ion binding"/>
    <property type="evidence" value="ECO:0007669"/>
    <property type="project" value="UniProtKB-KW"/>
</dbReference>
<evidence type="ECO:0000256" key="9">
    <source>
        <dbReference type="ARBA" id="ARBA00023315"/>
    </source>
</evidence>
<dbReference type="Pfam" id="PF13880">
    <property type="entry name" value="Acetyltransf_13"/>
    <property type="match status" value="1"/>
</dbReference>
<dbReference type="GO" id="GO:0000785">
    <property type="term" value="C:chromatin"/>
    <property type="evidence" value="ECO:0007669"/>
    <property type="project" value="TreeGrafter"/>
</dbReference>
<keyword evidence="4" id="KW-0479">Metal-binding</keyword>
<evidence type="ECO:0000256" key="8">
    <source>
        <dbReference type="ARBA" id="ARBA00023306"/>
    </source>
</evidence>
<name>A0A154PQS9_DUFNO</name>
<dbReference type="Proteomes" id="UP000076502">
    <property type="component" value="Unassembled WGS sequence"/>
</dbReference>
<dbReference type="STRING" id="178035.A0A154PQS9"/>
<dbReference type="AlphaFoldDB" id="A0A154PQS9"/>
<evidence type="ECO:0000256" key="6">
    <source>
        <dbReference type="ARBA" id="ARBA00022833"/>
    </source>
</evidence>
<dbReference type="EMBL" id="KQ435007">
    <property type="protein sequence ID" value="KZC13704.1"/>
    <property type="molecule type" value="Genomic_DNA"/>
</dbReference>
<keyword evidence="7" id="KW-0539">Nucleus</keyword>
<feature type="domain" description="N-acetyltransferase ESCO acetyl-transferase" evidence="12">
    <location>
        <begin position="539"/>
        <end position="607"/>
    </location>
</feature>
<keyword evidence="8" id="KW-0131">Cell cycle</keyword>
<evidence type="ECO:0000256" key="10">
    <source>
        <dbReference type="SAM" id="MobiDB-lite"/>
    </source>
</evidence>
<reference evidence="13 14" key="1">
    <citation type="submission" date="2015-07" db="EMBL/GenBank/DDBJ databases">
        <title>The genome of Dufourea novaeangliae.</title>
        <authorList>
            <person name="Pan H."/>
            <person name="Kapheim K."/>
        </authorList>
    </citation>
    <scope>NUCLEOTIDE SEQUENCE [LARGE SCALE GENOMIC DNA]</scope>
    <source>
        <strain evidence="13">0120121106</strain>
        <tissue evidence="13">Whole body</tissue>
    </source>
</reference>
<evidence type="ECO:0000313" key="13">
    <source>
        <dbReference type="EMBL" id="KZC13704.1"/>
    </source>
</evidence>
<feature type="region of interest" description="Disordered" evidence="10">
    <location>
        <begin position="87"/>
        <end position="132"/>
    </location>
</feature>
<comment type="subcellular location">
    <subcellularLocation>
        <location evidence="1">Nucleus</location>
    </subcellularLocation>
</comment>
<dbReference type="GO" id="GO:0061733">
    <property type="term" value="F:protein-lysine-acetyltransferase activity"/>
    <property type="evidence" value="ECO:0007669"/>
    <property type="project" value="TreeGrafter"/>
</dbReference>
<evidence type="ECO:0000256" key="5">
    <source>
        <dbReference type="ARBA" id="ARBA00022771"/>
    </source>
</evidence>
<dbReference type="GO" id="GO:0005634">
    <property type="term" value="C:nucleus"/>
    <property type="evidence" value="ECO:0007669"/>
    <property type="project" value="UniProtKB-SubCell"/>
</dbReference>
<dbReference type="PANTHER" id="PTHR45884:SF2">
    <property type="entry name" value="N-ACETYLTRANSFERASE ECO"/>
    <property type="match status" value="1"/>
</dbReference>
<keyword evidence="9" id="KW-0012">Acyltransferase</keyword>